<dbReference type="SMART" id="SM01118">
    <property type="entry name" value="CYTH"/>
    <property type="match status" value="1"/>
</dbReference>
<gene>
    <name evidence="3" type="ORF">G5575_09705</name>
</gene>
<evidence type="ECO:0000313" key="4">
    <source>
        <dbReference type="Proteomes" id="UP000474802"/>
    </source>
</evidence>
<evidence type="ECO:0000256" key="1">
    <source>
        <dbReference type="PIRSR" id="PIRSR016487-1"/>
    </source>
</evidence>
<dbReference type="PANTHER" id="PTHR40114">
    <property type="entry name" value="SLR0698 PROTEIN"/>
    <property type="match status" value="1"/>
</dbReference>
<sequence>MGTEIERKFLVCNNDWRKAANEGRSIRQGYLSSNAKATVRVRTWDDEKAAITLKGKSVGATRAEFEYEIPIEDARELLELSRPHTIEKRRHELEFGGLTWEIDVFEGRHEGLIIAEVELEHEDQAIKIPSWIGEEVTLDDRYYNASLSRSDGVPPREPQAS</sequence>
<keyword evidence="4" id="KW-1185">Reference proteome</keyword>
<comment type="caution">
    <text evidence="3">The sequence shown here is derived from an EMBL/GenBank/DDBJ whole genome shotgun (WGS) entry which is preliminary data.</text>
</comment>
<dbReference type="RefSeq" id="WP_164534139.1">
    <property type="nucleotide sequence ID" value="NZ_JAALFG010000002.1"/>
</dbReference>
<dbReference type="Gene3D" id="2.40.320.10">
    <property type="entry name" value="Hypothetical Protein Pfu-838710-001"/>
    <property type="match status" value="1"/>
</dbReference>
<proteinExistence type="predicted"/>
<evidence type="ECO:0000259" key="2">
    <source>
        <dbReference type="PROSITE" id="PS51707"/>
    </source>
</evidence>
<evidence type="ECO:0000313" key="3">
    <source>
        <dbReference type="EMBL" id="NGP17891.1"/>
    </source>
</evidence>
<reference evidence="3 4" key="1">
    <citation type="submission" date="2020-02" db="EMBL/GenBank/DDBJ databases">
        <authorList>
            <person name="Khan S.A."/>
            <person name="Jeon C.O."/>
            <person name="Chun B.H."/>
        </authorList>
    </citation>
    <scope>NUCLEOTIDE SEQUENCE [LARGE SCALE GENOMIC DNA]</scope>
    <source>
        <strain evidence="3 4">H239</strain>
    </source>
</reference>
<dbReference type="AlphaFoldDB" id="A0A6M1SYY7"/>
<dbReference type="InterPro" id="IPR023577">
    <property type="entry name" value="CYTH_domain"/>
</dbReference>
<dbReference type="CDD" id="cd07891">
    <property type="entry name" value="CYTH-like_CthTTM-like_1"/>
    <property type="match status" value="1"/>
</dbReference>
<dbReference type="InterPro" id="IPR033469">
    <property type="entry name" value="CYTH-like_dom_sf"/>
</dbReference>
<dbReference type="PROSITE" id="PS51707">
    <property type="entry name" value="CYTH"/>
    <property type="match status" value="1"/>
</dbReference>
<protein>
    <submittedName>
        <fullName evidence="3">CYTH domain-containing protein</fullName>
    </submittedName>
</protein>
<dbReference type="Pfam" id="PF01928">
    <property type="entry name" value="CYTH"/>
    <property type="match status" value="1"/>
</dbReference>
<accession>A0A6M1SYY7</accession>
<feature type="domain" description="CYTH" evidence="2">
    <location>
        <begin position="2"/>
        <end position="149"/>
    </location>
</feature>
<reference evidence="3 4" key="2">
    <citation type="submission" date="2020-03" db="EMBL/GenBank/DDBJ databases">
        <title>Devosia chinhatensis sp. nov., isolated from a hexachlorocyclohexane (HCH) dump site in India.</title>
        <authorList>
            <person name="Kumar M."/>
            <person name="Lal R."/>
        </authorList>
    </citation>
    <scope>NUCLEOTIDE SEQUENCE [LARGE SCALE GENOMIC DNA]</scope>
    <source>
        <strain evidence="3 4">H239</strain>
    </source>
</reference>
<dbReference type="PIRSF" id="PIRSF016487">
    <property type="entry name" value="CYTH_UCP016487"/>
    <property type="match status" value="1"/>
</dbReference>
<name>A0A6M1SYY7_9HYPH</name>
<dbReference type="EMBL" id="JAALFG010000002">
    <property type="protein sequence ID" value="NGP17891.1"/>
    <property type="molecule type" value="Genomic_DNA"/>
</dbReference>
<dbReference type="InterPro" id="IPR012042">
    <property type="entry name" value="NeuTTM/CthTTM-like"/>
</dbReference>
<organism evidence="3 4">
    <name type="scientific">Devosia aurantiaca</name>
    <dbReference type="NCBI Taxonomy" id="2714858"/>
    <lineage>
        <taxon>Bacteria</taxon>
        <taxon>Pseudomonadati</taxon>
        <taxon>Pseudomonadota</taxon>
        <taxon>Alphaproteobacteria</taxon>
        <taxon>Hyphomicrobiales</taxon>
        <taxon>Devosiaceae</taxon>
        <taxon>Devosia</taxon>
    </lineage>
</organism>
<dbReference type="SUPFAM" id="SSF55154">
    <property type="entry name" value="CYTH-like phosphatases"/>
    <property type="match status" value="1"/>
</dbReference>
<dbReference type="PANTHER" id="PTHR40114:SF1">
    <property type="entry name" value="SLR0698 PROTEIN"/>
    <property type="match status" value="1"/>
</dbReference>
<dbReference type="Proteomes" id="UP000474802">
    <property type="component" value="Unassembled WGS sequence"/>
</dbReference>
<feature type="active site" description="Proton acceptor" evidence="1">
    <location>
        <position position="30"/>
    </location>
</feature>